<dbReference type="OrthoDB" id="1439363at2"/>
<protein>
    <submittedName>
        <fullName evidence="1">Uncharacterized protein</fullName>
    </submittedName>
</protein>
<proteinExistence type="predicted"/>
<keyword evidence="2" id="KW-1185">Reference proteome</keyword>
<reference evidence="2" key="1">
    <citation type="submission" date="2016-12" db="EMBL/GenBank/DDBJ databases">
        <authorList>
            <person name="Varghese N."/>
            <person name="Submissions S."/>
        </authorList>
    </citation>
    <scope>NUCLEOTIDE SEQUENCE [LARGE SCALE GENOMIC DNA]</scope>
    <source>
        <strain evidence="2">DSM 25035</strain>
    </source>
</reference>
<accession>A0A1M7Z5S8</accession>
<organism evidence="1 2">
    <name type="scientific">Algoriphagus zhangzhouensis</name>
    <dbReference type="NCBI Taxonomy" id="1073327"/>
    <lineage>
        <taxon>Bacteria</taxon>
        <taxon>Pseudomonadati</taxon>
        <taxon>Bacteroidota</taxon>
        <taxon>Cytophagia</taxon>
        <taxon>Cytophagales</taxon>
        <taxon>Cyclobacteriaceae</taxon>
        <taxon>Algoriphagus</taxon>
    </lineage>
</organism>
<dbReference type="AlphaFoldDB" id="A0A1M7Z5S8"/>
<name>A0A1M7Z5S8_9BACT</name>
<dbReference type="EMBL" id="FRXN01000001">
    <property type="protein sequence ID" value="SHO60219.1"/>
    <property type="molecule type" value="Genomic_DNA"/>
</dbReference>
<evidence type="ECO:0000313" key="2">
    <source>
        <dbReference type="Proteomes" id="UP000184609"/>
    </source>
</evidence>
<evidence type="ECO:0000313" key="1">
    <source>
        <dbReference type="EMBL" id="SHO60219.1"/>
    </source>
</evidence>
<sequence>MANLTSEQAKQLSDNFFMLSTALLDFRVANWDSLSKDDHQILSDARSKSLEFGEQILALATSLIMNEVAESLDTINQVTTDIKGTIKNLKNIQKGLNIAAAILVLGIAVLEKDPGKIGESIKGMVGAWGEG</sequence>
<gene>
    <name evidence="1" type="ORF">SAMN04488108_0652</name>
</gene>
<dbReference type="Proteomes" id="UP000184609">
    <property type="component" value="Unassembled WGS sequence"/>
</dbReference>
<dbReference type="RefSeq" id="WP_073570304.1">
    <property type="nucleotide sequence ID" value="NZ_FRXN01000001.1"/>
</dbReference>